<evidence type="ECO:0000313" key="1">
    <source>
        <dbReference type="EMBL" id="KAF9467591.1"/>
    </source>
</evidence>
<sequence>MLPAFRRTHVTSNAIGLLLHYTLDLSTAGGLGLRRVVWMASVINGPSIGAAERMGFKREAVLRWALVLPEGKEQGNGRERRKGDPRENLVGRDTVVLAICWDDWENGGEEQVNAIMARKF</sequence>
<keyword evidence="2" id="KW-1185">Reference proteome</keyword>
<dbReference type="InterPro" id="IPR016181">
    <property type="entry name" value="Acyl_CoA_acyltransferase"/>
</dbReference>
<dbReference type="EMBL" id="MU150236">
    <property type="protein sequence ID" value="KAF9467591.1"/>
    <property type="molecule type" value="Genomic_DNA"/>
</dbReference>
<dbReference type="GO" id="GO:0008999">
    <property type="term" value="F:protein-N-terminal-alanine acetyltransferase activity"/>
    <property type="evidence" value="ECO:0007669"/>
    <property type="project" value="TreeGrafter"/>
</dbReference>
<dbReference type="InterPro" id="IPR051908">
    <property type="entry name" value="Ribosomal_N-acetyltransferase"/>
</dbReference>
<dbReference type="PANTHER" id="PTHR43441">
    <property type="entry name" value="RIBOSOMAL-PROTEIN-SERINE ACETYLTRANSFERASE"/>
    <property type="match status" value="1"/>
</dbReference>
<dbReference type="Gene3D" id="3.40.630.30">
    <property type="match status" value="1"/>
</dbReference>
<reference evidence="1" key="1">
    <citation type="submission" date="2020-11" db="EMBL/GenBank/DDBJ databases">
        <authorList>
            <consortium name="DOE Joint Genome Institute"/>
            <person name="Ahrendt S."/>
            <person name="Riley R."/>
            <person name="Andreopoulos W."/>
            <person name="Labutti K."/>
            <person name="Pangilinan J."/>
            <person name="Ruiz-Duenas F.J."/>
            <person name="Barrasa J.M."/>
            <person name="Sanchez-Garcia M."/>
            <person name="Camarero S."/>
            <person name="Miyauchi S."/>
            <person name="Serrano A."/>
            <person name="Linde D."/>
            <person name="Babiker R."/>
            <person name="Drula E."/>
            <person name="Ayuso-Fernandez I."/>
            <person name="Pacheco R."/>
            <person name="Padilla G."/>
            <person name="Ferreira P."/>
            <person name="Barriuso J."/>
            <person name="Kellner H."/>
            <person name="Castanera R."/>
            <person name="Alfaro M."/>
            <person name="Ramirez L."/>
            <person name="Pisabarro A.G."/>
            <person name="Kuo A."/>
            <person name="Tritt A."/>
            <person name="Lipzen A."/>
            <person name="He G."/>
            <person name="Yan M."/>
            <person name="Ng V."/>
            <person name="Cullen D."/>
            <person name="Martin F."/>
            <person name="Rosso M.-N."/>
            <person name="Henrissat B."/>
            <person name="Hibbett D."/>
            <person name="Martinez A.T."/>
            <person name="Grigoriev I.V."/>
        </authorList>
    </citation>
    <scope>NUCLEOTIDE SEQUENCE</scope>
    <source>
        <strain evidence="1">CBS 247.69</strain>
    </source>
</reference>
<proteinExistence type="predicted"/>
<dbReference type="AlphaFoldDB" id="A0A9P5YFG1"/>
<organism evidence="1 2">
    <name type="scientific">Collybia nuda</name>
    <dbReference type="NCBI Taxonomy" id="64659"/>
    <lineage>
        <taxon>Eukaryota</taxon>
        <taxon>Fungi</taxon>
        <taxon>Dikarya</taxon>
        <taxon>Basidiomycota</taxon>
        <taxon>Agaricomycotina</taxon>
        <taxon>Agaricomycetes</taxon>
        <taxon>Agaricomycetidae</taxon>
        <taxon>Agaricales</taxon>
        <taxon>Tricholomatineae</taxon>
        <taxon>Clitocybaceae</taxon>
        <taxon>Collybia</taxon>
    </lineage>
</organism>
<evidence type="ECO:0008006" key="3">
    <source>
        <dbReference type="Google" id="ProtNLM"/>
    </source>
</evidence>
<gene>
    <name evidence="1" type="ORF">BDZ94DRAFT_1248489</name>
</gene>
<dbReference type="OrthoDB" id="41238at2759"/>
<accession>A0A9P5YFG1</accession>
<evidence type="ECO:0000313" key="2">
    <source>
        <dbReference type="Proteomes" id="UP000807353"/>
    </source>
</evidence>
<dbReference type="Proteomes" id="UP000807353">
    <property type="component" value="Unassembled WGS sequence"/>
</dbReference>
<name>A0A9P5YFG1_9AGAR</name>
<dbReference type="GO" id="GO:1990189">
    <property type="term" value="F:protein N-terminal-serine acetyltransferase activity"/>
    <property type="evidence" value="ECO:0007669"/>
    <property type="project" value="TreeGrafter"/>
</dbReference>
<dbReference type="PANTHER" id="PTHR43441:SF5">
    <property type="entry name" value="FAMILY ACETYLTRANSFERASE, PUTATIVE-RELATED"/>
    <property type="match status" value="1"/>
</dbReference>
<comment type="caution">
    <text evidence="1">The sequence shown here is derived from an EMBL/GenBank/DDBJ whole genome shotgun (WGS) entry which is preliminary data.</text>
</comment>
<dbReference type="SUPFAM" id="SSF55729">
    <property type="entry name" value="Acyl-CoA N-acyltransferases (Nat)"/>
    <property type="match status" value="1"/>
</dbReference>
<protein>
    <recommendedName>
        <fullName evidence="3">N-acetyltransferase domain-containing protein</fullName>
    </recommendedName>
</protein>